<dbReference type="EMBL" id="BAAASL010000015">
    <property type="protein sequence ID" value="GAA2720514.1"/>
    <property type="molecule type" value="Genomic_DNA"/>
</dbReference>
<dbReference type="Proteomes" id="UP001500886">
    <property type="component" value="Unassembled WGS sequence"/>
</dbReference>
<evidence type="ECO:0000313" key="3">
    <source>
        <dbReference type="Proteomes" id="UP001500886"/>
    </source>
</evidence>
<feature type="region of interest" description="Disordered" evidence="1">
    <location>
        <begin position="1"/>
        <end position="27"/>
    </location>
</feature>
<proteinExistence type="predicted"/>
<protein>
    <submittedName>
        <fullName evidence="2">Uncharacterized protein</fullName>
    </submittedName>
</protein>
<comment type="caution">
    <text evidence="2">The sequence shown here is derived from an EMBL/GenBank/DDBJ whole genome shotgun (WGS) entry which is preliminary data.</text>
</comment>
<sequence>MLEGDCVDEGVTEVTQGSDGGAFGHGGPERIVVASGVEVLVLVQEREGFRDGGDGGER</sequence>
<gene>
    <name evidence="2" type="ORF">GCM10010315_41110</name>
</gene>
<feature type="compositionally biased region" description="Acidic residues" evidence="1">
    <location>
        <begin position="1"/>
        <end position="11"/>
    </location>
</feature>
<reference evidence="3" key="1">
    <citation type="journal article" date="2019" name="Int. J. Syst. Evol. Microbiol.">
        <title>The Global Catalogue of Microorganisms (GCM) 10K type strain sequencing project: providing services to taxonomists for standard genome sequencing and annotation.</title>
        <authorList>
            <consortium name="The Broad Institute Genomics Platform"/>
            <consortium name="The Broad Institute Genome Sequencing Center for Infectious Disease"/>
            <person name="Wu L."/>
            <person name="Ma J."/>
        </authorList>
    </citation>
    <scope>NUCLEOTIDE SEQUENCE [LARGE SCALE GENOMIC DNA]</scope>
    <source>
        <strain evidence="3">JCM 4542</strain>
    </source>
</reference>
<dbReference type="RefSeq" id="WP_344436847.1">
    <property type="nucleotide sequence ID" value="NZ_BAAASL010000015.1"/>
</dbReference>
<evidence type="ECO:0000313" key="2">
    <source>
        <dbReference type="EMBL" id="GAA2720514.1"/>
    </source>
</evidence>
<accession>A0ABP6GF32</accession>
<organism evidence="2 3">
    <name type="scientific">Streptomyces luteosporeus</name>
    <dbReference type="NCBI Taxonomy" id="173856"/>
    <lineage>
        <taxon>Bacteria</taxon>
        <taxon>Bacillati</taxon>
        <taxon>Actinomycetota</taxon>
        <taxon>Actinomycetes</taxon>
        <taxon>Kitasatosporales</taxon>
        <taxon>Streptomycetaceae</taxon>
        <taxon>Streptomyces</taxon>
    </lineage>
</organism>
<name>A0ABP6GF32_9ACTN</name>
<keyword evidence="3" id="KW-1185">Reference proteome</keyword>
<evidence type="ECO:0000256" key="1">
    <source>
        <dbReference type="SAM" id="MobiDB-lite"/>
    </source>
</evidence>